<keyword evidence="2" id="KW-1185">Reference proteome</keyword>
<dbReference type="EMBL" id="AKHW03004724">
    <property type="protein sequence ID" value="KYO28972.1"/>
    <property type="molecule type" value="Genomic_DNA"/>
</dbReference>
<comment type="caution">
    <text evidence="1">The sequence shown here is derived from an EMBL/GenBank/DDBJ whole genome shotgun (WGS) entry which is preliminary data.</text>
</comment>
<gene>
    <name evidence="1" type="ORF">Y1Q_0009798</name>
</gene>
<protein>
    <submittedName>
        <fullName evidence="1">Uncharacterized protein</fullName>
    </submittedName>
</protein>
<evidence type="ECO:0000313" key="1">
    <source>
        <dbReference type="EMBL" id="KYO28972.1"/>
    </source>
</evidence>
<evidence type="ECO:0000313" key="2">
    <source>
        <dbReference type="Proteomes" id="UP000050525"/>
    </source>
</evidence>
<accession>A0A151MWU9</accession>
<dbReference type="Proteomes" id="UP000050525">
    <property type="component" value="Unassembled WGS sequence"/>
</dbReference>
<reference evidence="1 2" key="1">
    <citation type="journal article" date="2012" name="Genome Biol.">
        <title>Sequencing three crocodilian genomes to illuminate the evolution of archosaurs and amniotes.</title>
        <authorList>
            <person name="St John J.A."/>
            <person name="Braun E.L."/>
            <person name="Isberg S.R."/>
            <person name="Miles L.G."/>
            <person name="Chong A.Y."/>
            <person name="Gongora J."/>
            <person name="Dalzell P."/>
            <person name="Moran C."/>
            <person name="Bed'hom B."/>
            <person name="Abzhanov A."/>
            <person name="Burgess S.C."/>
            <person name="Cooksey A.M."/>
            <person name="Castoe T.A."/>
            <person name="Crawford N.G."/>
            <person name="Densmore L.D."/>
            <person name="Drew J.C."/>
            <person name="Edwards S.V."/>
            <person name="Faircloth B.C."/>
            <person name="Fujita M.K."/>
            <person name="Greenwold M.J."/>
            <person name="Hoffmann F.G."/>
            <person name="Howard J.M."/>
            <person name="Iguchi T."/>
            <person name="Janes D.E."/>
            <person name="Khan S.Y."/>
            <person name="Kohno S."/>
            <person name="de Koning A.J."/>
            <person name="Lance S.L."/>
            <person name="McCarthy F.M."/>
            <person name="McCormack J.E."/>
            <person name="Merchant M.E."/>
            <person name="Peterson D.G."/>
            <person name="Pollock D.D."/>
            <person name="Pourmand N."/>
            <person name="Raney B.J."/>
            <person name="Roessler K.A."/>
            <person name="Sanford J.R."/>
            <person name="Sawyer R.H."/>
            <person name="Schmidt C.J."/>
            <person name="Triplett E.W."/>
            <person name="Tuberville T.D."/>
            <person name="Venegas-Anaya M."/>
            <person name="Howard J.T."/>
            <person name="Jarvis E.D."/>
            <person name="Guillette L.J.Jr."/>
            <person name="Glenn T.C."/>
            <person name="Green R.E."/>
            <person name="Ray D.A."/>
        </authorList>
    </citation>
    <scope>NUCLEOTIDE SEQUENCE [LARGE SCALE GENOMIC DNA]</scope>
    <source>
        <strain evidence="1">KSC_2009_1</strain>
    </source>
</reference>
<proteinExistence type="predicted"/>
<organism evidence="1 2">
    <name type="scientific">Alligator mississippiensis</name>
    <name type="common">American alligator</name>
    <dbReference type="NCBI Taxonomy" id="8496"/>
    <lineage>
        <taxon>Eukaryota</taxon>
        <taxon>Metazoa</taxon>
        <taxon>Chordata</taxon>
        <taxon>Craniata</taxon>
        <taxon>Vertebrata</taxon>
        <taxon>Euteleostomi</taxon>
        <taxon>Archelosauria</taxon>
        <taxon>Archosauria</taxon>
        <taxon>Crocodylia</taxon>
        <taxon>Alligatoridae</taxon>
        <taxon>Alligatorinae</taxon>
        <taxon>Alligator</taxon>
    </lineage>
</organism>
<sequence length="75" mass="8301">MYRAGVPCGSVLGSLSATQDTRIQFSDAYTTATLEATNVWTQSGLWILSQWPKVGMEVSKMIANCYHEICIDQLI</sequence>
<name>A0A151MWU9_ALLMI</name>
<dbReference type="AlphaFoldDB" id="A0A151MWU9"/>